<dbReference type="Pfam" id="PF08766">
    <property type="entry name" value="DEK_C"/>
    <property type="match status" value="1"/>
</dbReference>
<dbReference type="Pfam" id="PF23040">
    <property type="entry name" value="PH_SSH1-like_1st"/>
    <property type="match status" value="1"/>
</dbReference>
<dbReference type="PANTHER" id="PTHR45864:SF2">
    <property type="entry name" value="PROTEIN PHOSPHATASE SLINGSHOT"/>
    <property type="match status" value="1"/>
</dbReference>
<comment type="subcellular location">
    <subcellularLocation>
        <location evidence="1">Cytoplasm</location>
    </subcellularLocation>
</comment>
<dbReference type="InterPro" id="IPR029021">
    <property type="entry name" value="Prot-tyrosine_phosphatase-like"/>
</dbReference>
<dbReference type="PANTHER" id="PTHR45864">
    <property type="entry name" value="SLINGSHOT PROTEIN PHOSPHATASE HOMOLOG"/>
    <property type="match status" value="1"/>
</dbReference>
<dbReference type="GO" id="GO:0004722">
    <property type="term" value="F:protein serine/threonine phosphatase activity"/>
    <property type="evidence" value="ECO:0007669"/>
    <property type="project" value="UniProtKB-EC"/>
</dbReference>
<evidence type="ECO:0000256" key="5">
    <source>
        <dbReference type="SAM" id="MobiDB-lite"/>
    </source>
</evidence>
<feature type="region of interest" description="Disordered" evidence="5">
    <location>
        <begin position="458"/>
        <end position="494"/>
    </location>
</feature>
<organism evidence="7 8">
    <name type="scientific">Caenorhabditis auriculariae</name>
    <dbReference type="NCBI Taxonomy" id="2777116"/>
    <lineage>
        <taxon>Eukaryota</taxon>
        <taxon>Metazoa</taxon>
        <taxon>Ecdysozoa</taxon>
        <taxon>Nematoda</taxon>
        <taxon>Chromadorea</taxon>
        <taxon>Rhabditida</taxon>
        <taxon>Rhabditina</taxon>
        <taxon>Rhabditomorpha</taxon>
        <taxon>Rhabditoidea</taxon>
        <taxon>Rhabditidae</taxon>
        <taxon>Peloderinae</taxon>
        <taxon>Caenorhabditis</taxon>
    </lineage>
</organism>
<evidence type="ECO:0000313" key="8">
    <source>
        <dbReference type="Proteomes" id="UP000835052"/>
    </source>
</evidence>
<dbReference type="GO" id="GO:0003779">
    <property type="term" value="F:actin binding"/>
    <property type="evidence" value="ECO:0007669"/>
    <property type="project" value="InterPro"/>
</dbReference>
<evidence type="ECO:0000256" key="2">
    <source>
        <dbReference type="ARBA" id="ARBA00013081"/>
    </source>
</evidence>
<keyword evidence="3" id="KW-0963">Cytoplasm</keyword>
<name>A0A8S1HF26_9PELO</name>
<dbReference type="AlphaFoldDB" id="A0A8S1HF26"/>
<protein>
    <recommendedName>
        <fullName evidence="2">protein-serine/threonine phosphatase</fullName>
        <ecNumber evidence="2">3.1.3.16</ecNumber>
    </recommendedName>
</protein>
<evidence type="ECO:0000256" key="3">
    <source>
        <dbReference type="ARBA" id="ARBA00022490"/>
    </source>
</evidence>
<dbReference type="EMBL" id="CAJGYM010000031">
    <property type="protein sequence ID" value="CAD6192961.1"/>
    <property type="molecule type" value="Genomic_DNA"/>
</dbReference>
<comment type="catalytic activity">
    <reaction evidence="4">
        <text>O-phospho-L-threonyl-[protein] + H2O = L-threonyl-[protein] + phosphate</text>
        <dbReference type="Rhea" id="RHEA:47004"/>
        <dbReference type="Rhea" id="RHEA-COMP:11060"/>
        <dbReference type="Rhea" id="RHEA-COMP:11605"/>
        <dbReference type="ChEBI" id="CHEBI:15377"/>
        <dbReference type="ChEBI" id="CHEBI:30013"/>
        <dbReference type="ChEBI" id="CHEBI:43474"/>
        <dbReference type="ChEBI" id="CHEBI:61977"/>
        <dbReference type="EC" id="3.1.3.16"/>
    </reaction>
</comment>
<sequence>MFLEFHFHSFRAPATPFLLNVVKYWTDRQRVTRSPSPSLGDESEILDLESSRCSSRNKSMSECYFAVRGAAVILPHSESSPTCSHSAADVEIEGHLQAMTRLLRPHDSITMAVRLQTQVLDHVRYLTIVSAFTESDEKRTLLLGMDYYHQQMTIGVVLPLLWCSRVELVGDGGFAVHGSAQSCSKADNALLFRPTSVQGMWFVFQYLHKELANTKVSTPRLKEPSSVTEHYMSKIVSPSFLCAQWQQSPLEEDEDYGLSADTVRDYSGGEGMVVKENELRRELRQIMQSVDLNVVTSRDLRQALSERVGGVGDEYKDFVDREMLVILGQMEKPSEIFPYLLLGTEWNASNWDELESNNVGFILNMTREVDNFFPQVFKYQKVWVTDEANTQLFESLEYDVGLHQRSQKIGPSLLGALQERHQPELFNGDRLRDEGVRVEPRPSARLREKAAELHYAQQGVHRAAQNVRGSPGGVAPPTPVQRQGPAGAVRLQRL</sequence>
<evidence type="ECO:0000313" key="7">
    <source>
        <dbReference type="EMBL" id="CAD6192961.1"/>
    </source>
</evidence>
<dbReference type="Gene3D" id="3.90.190.10">
    <property type="entry name" value="Protein tyrosine phosphatase superfamily"/>
    <property type="match status" value="1"/>
</dbReference>
<dbReference type="InterPro" id="IPR043588">
    <property type="entry name" value="SSH-N"/>
</dbReference>
<dbReference type="GO" id="GO:0005737">
    <property type="term" value="C:cytoplasm"/>
    <property type="evidence" value="ECO:0007669"/>
    <property type="project" value="UniProtKB-SubCell"/>
</dbReference>
<evidence type="ECO:0000256" key="1">
    <source>
        <dbReference type="ARBA" id="ARBA00004496"/>
    </source>
</evidence>
<dbReference type="EC" id="3.1.3.16" evidence="2"/>
<reference evidence="7" key="1">
    <citation type="submission" date="2020-10" db="EMBL/GenBank/DDBJ databases">
        <authorList>
            <person name="Kikuchi T."/>
        </authorList>
    </citation>
    <scope>NUCLEOTIDE SEQUENCE</scope>
    <source>
        <strain evidence="7">NKZ352</strain>
    </source>
</reference>
<feature type="domain" description="DEK-C" evidence="6">
    <location>
        <begin position="273"/>
        <end position="328"/>
    </location>
</feature>
<evidence type="ECO:0000256" key="4">
    <source>
        <dbReference type="ARBA" id="ARBA00048336"/>
    </source>
</evidence>
<accession>A0A8S1HF26</accession>
<dbReference type="PROSITE" id="PS51998">
    <property type="entry name" value="DEK_C"/>
    <property type="match status" value="1"/>
</dbReference>
<comment type="caution">
    <text evidence="7">The sequence shown here is derived from an EMBL/GenBank/DDBJ whole genome shotgun (WGS) entry which is preliminary data.</text>
</comment>
<keyword evidence="8" id="KW-1185">Reference proteome</keyword>
<proteinExistence type="predicted"/>
<dbReference type="InterPro" id="IPR014876">
    <property type="entry name" value="DEK_C"/>
</dbReference>
<dbReference type="Proteomes" id="UP000835052">
    <property type="component" value="Unassembled WGS sequence"/>
</dbReference>
<dbReference type="SUPFAM" id="SSF52799">
    <property type="entry name" value="(Phosphotyrosine protein) phosphatases II"/>
    <property type="match status" value="1"/>
</dbReference>
<evidence type="ECO:0000259" key="6">
    <source>
        <dbReference type="PROSITE" id="PS51998"/>
    </source>
</evidence>
<dbReference type="InterPro" id="IPR043587">
    <property type="entry name" value="Phosphatase_SSH-like"/>
</dbReference>
<dbReference type="GO" id="GO:0030837">
    <property type="term" value="P:negative regulation of actin filament polymerization"/>
    <property type="evidence" value="ECO:0007669"/>
    <property type="project" value="InterPro"/>
</dbReference>
<dbReference type="OrthoDB" id="5779068at2759"/>
<gene>
    <name evidence="7" type="ORF">CAUJ_LOCUS8880</name>
</gene>